<organism evidence="1 2">
    <name type="scientific">Bugula neritina</name>
    <name type="common">Brown bryozoan</name>
    <name type="synonym">Sertularia neritina</name>
    <dbReference type="NCBI Taxonomy" id="10212"/>
    <lineage>
        <taxon>Eukaryota</taxon>
        <taxon>Metazoa</taxon>
        <taxon>Spiralia</taxon>
        <taxon>Lophotrochozoa</taxon>
        <taxon>Bryozoa</taxon>
        <taxon>Gymnolaemata</taxon>
        <taxon>Cheilostomatida</taxon>
        <taxon>Flustrina</taxon>
        <taxon>Buguloidea</taxon>
        <taxon>Bugulidae</taxon>
        <taxon>Bugula</taxon>
    </lineage>
</organism>
<dbReference type="AlphaFoldDB" id="A0A7J7KF03"/>
<dbReference type="Proteomes" id="UP000593567">
    <property type="component" value="Unassembled WGS sequence"/>
</dbReference>
<gene>
    <name evidence="1" type="ORF">EB796_004883</name>
</gene>
<comment type="caution">
    <text evidence="1">The sequence shown here is derived from an EMBL/GenBank/DDBJ whole genome shotgun (WGS) entry which is preliminary data.</text>
</comment>
<protein>
    <submittedName>
        <fullName evidence="1">Uncharacterized protein</fullName>
    </submittedName>
</protein>
<name>A0A7J7KF03_BUGNE</name>
<accession>A0A7J7KF03</accession>
<sequence length="95" mass="10789">MLIISVCQLLYHTDCSQVKLSSAEKVAVQQLEALSAELDVDKGEAARSRFTWMGCYLHNIFGLRHMEDPSSFVANLTVRSCYEMFISLLKYPIII</sequence>
<keyword evidence="2" id="KW-1185">Reference proteome</keyword>
<evidence type="ECO:0000313" key="1">
    <source>
        <dbReference type="EMBL" id="KAF6036815.1"/>
    </source>
</evidence>
<reference evidence="1" key="1">
    <citation type="submission" date="2020-06" db="EMBL/GenBank/DDBJ databases">
        <title>Draft genome of Bugula neritina, a colonial animal packing powerful symbionts and potential medicines.</title>
        <authorList>
            <person name="Rayko M."/>
        </authorList>
    </citation>
    <scope>NUCLEOTIDE SEQUENCE [LARGE SCALE GENOMIC DNA]</scope>
    <source>
        <strain evidence="1">Kwan_BN1</strain>
    </source>
</reference>
<proteinExistence type="predicted"/>
<evidence type="ECO:0000313" key="2">
    <source>
        <dbReference type="Proteomes" id="UP000593567"/>
    </source>
</evidence>
<dbReference type="EMBL" id="VXIV02000667">
    <property type="protein sequence ID" value="KAF6036815.1"/>
    <property type="molecule type" value="Genomic_DNA"/>
</dbReference>